<feature type="region of interest" description="Disordered" evidence="10">
    <location>
        <begin position="506"/>
        <end position="550"/>
    </location>
</feature>
<dbReference type="GO" id="GO:0006995">
    <property type="term" value="P:cellular response to nitrogen starvation"/>
    <property type="evidence" value="ECO:0007669"/>
    <property type="project" value="TreeGrafter"/>
</dbReference>
<accession>A0A4T0H967</accession>
<evidence type="ECO:0008006" key="17">
    <source>
        <dbReference type="Google" id="ProtNLM"/>
    </source>
</evidence>
<dbReference type="GO" id="GO:0070037">
    <property type="term" value="F:rRNA (pseudouridine) methyltransferase activity"/>
    <property type="evidence" value="ECO:0007669"/>
    <property type="project" value="InterPro"/>
</dbReference>
<dbReference type="InterPro" id="IPR029028">
    <property type="entry name" value="Alpha/beta_knot_MTases"/>
</dbReference>
<comment type="caution">
    <text evidence="15">The sequence shown here is derived from an EMBL/GenBank/DDBJ whole genome shotgun (WGS) entry which is preliminary data.</text>
</comment>
<dbReference type="GO" id="GO:0043548">
    <property type="term" value="F:phosphatidylinositol 3-kinase binding"/>
    <property type="evidence" value="ECO:0007669"/>
    <property type="project" value="TreeGrafter"/>
</dbReference>
<dbReference type="Pfam" id="PF04111">
    <property type="entry name" value="APG6"/>
    <property type="match status" value="1"/>
</dbReference>
<dbReference type="GO" id="GO:0030003">
    <property type="term" value="P:intracellular monoatomic cation homeostasis"/>
    <property type="evidence" value="ECO:0007669"/>
    <property type="project" value="UniProtKB-ARBA"/>
</dbReference>
<dbReference type="InterPro" id="IPR038274">
    <property type="entry name" value="Atg6/Beclin_C_sf"/>
</dbReference>
<dbReference type="GO" id="GO:0034272">
    <property type="term" value="C:phosphatidylinositol 3-kinase complex, class III, type II"/>
    <property type="evidence" value="ECO:0007669"/>
    <property type="project" value="TreeGrafter"/>
</dbReference>
<dbReference type="AlphaFoldDB" id="A0A4T0H967"/>
<dbReference type="Pfam" id="PF03587">
    <property type="entry name" value="EMG1"/>
    <property type="match status" value="1"/>
</dbReference>
<name>A0A4T0H967_WALIC</name>
<dbReference type="InterPro" id="IPR058533">
    <property type="entry name" value="Cation_efflux_TM"/>
</dbReference>
<evidence type="ECO:0000256" key="7">
    <source>
        <dbReference type="ARBA" id="ARBA00022884"/>
    </source>
</evidence>
<dbReference type="SUPFAM" id="SSF75217">
    <property type="entry name" value="alpha/beta knot"/>
    <property type="match status" value="1"/>
</dbReference>
<dbReference type="InterPro" id="IPR027469">
    <property type="entry name" value="Cation_efflux_TMD_sf"/>
</dbReference>
<keyword evidence="4" id="KW-0690">Ribosome biogenesis</keyword>
<comment type="similarity">
    <text evidence="3">Belongs to the class IV-like SAM-binding methyltransferase superfamily. RNA methyltransferase NEP1 family.</text>
</comment>
<dbReference type="Pfam" id="PF17675">
    <property type="entry name" value="APG6_N"/>
    <property type="match status" value="1"/>
</dbReference>
<keyword evidence="7" id="KW-0694">RNA-binding</keyword>
<evidence type="ECO:0000256" key="6">
    <source>
        <dbReference type="ARBA" id="ARBA00022730"/>
    </source>
</evidence>
<evidence type="ECO:0000256" key="2">
    <source>
        <dbReference type="ARBA" id="ARBA00005965"/>
    </source>
</evidence>
<dbReference type="GO" id="GO:0034271">
    <property type="term" value="C:phosphatidylinositol 3-kinase complex, class III, type I"/>
    <property type="evidence" value="ECO:0007669"/>
    <property type="project" value="TreeGrafter"/>
</dbReference>
<evidence type="ECO:0000313" key="15">
    <source>
        <dbReference type="EMBL" id="TIB10684.1"/>
    </source>
</evidence>
<dbReference type="GO" id="GO:0070475">
    <property type="term" value="P:rRNA base methylation"/>
    <property type="evidence" value="ECO:0007669"/>
    <property type="project" value="InterPro"/>
</dbReference>
<evidence type="ECO:0000256" key="1">
    <source>
        <dbReference type="ARBA" id="ARBA00004141"/>
    </source>
</evidence>
<dbReference type="Gene3D" id="1.20.1510.10">
    <property type="entry name" value="Cation efflux protein transmembrane domain"/>
    <property type="match status" value="1"/>
</dbReference>
<dbReference type="GO" id="GO:0008324">
    <property type="term" value="F:monoatomic cation transmembrane transporter activity"/>
    <property type="evidence" value="ECO:0007669"/>
    <property type="project" value="InterPro"/>
</dbReference>
<evidence type="ECO:0000259" key="12">
    <source>
        <dbReference type="Pfam" id="PF01545"/>
    </source>
</evidence>
<feature type="transmembrane region" description="Helical" evidence="11">
    <location>
        <begin position="655"/>
        <end position="680"/>
    </location>
</feature>
<feature type="region of interest" description="Disordered" evidence="10">
    <location>
        <begin position="135"/>
        <end position="158"/>
    </location>
</feature>
<feature type="compositionally biased region" description="Low complexity" evidence="10">
    <location>
        <begin position="519"/>
        <end position="543"/>
    </location>
</feature>
<dbReference type="GO" id="GO:0000423">
    <property type="term" value="P:mitophagy"/>
    <property type="evidence" value="ECO:0007669"/>
    <property type="project" value="TreeGrafter"/>
</dbReference>
<evidence type="ECO:0000256" key="5">
    <source>
        <dbReference type="ARBA" id="ARBA00022692"/>
    </source>
</evidence>
<dbReference type="GO" id="GO:0098771">
    <property type="term" value="P:inorganic ion homeostasis"/>
    <property type="evidence" value="ECO:0007669"/>
    <property type="project" value="UniProtKB-ARBA"/>
</dbReference>
<feature type="transmembrane region" description="Helical" evidence="11">
    <location>
        <begin position="700"/>
        <end position="722"/>
    </location>
</feature>
<dbReference type="GO" id="GO:0045324">
    <property type="term" value="P:late endosome to vacuole transport"/>
    <property type="evidence" value="ECO:0007669"/>
    <property type="project" value="TreeGrafter"/>
</dbReference>
<dbReference type="GO" id="GO:0000407">
    <property type="term" value="C:phagophore assembly site"/>
    <property type="evidence" value="ECO:0007669"/>
    <property type="project" value="TreeGrafter"/>
</dbReference>
<keyword evidence="8 11" id="KW-1133">Transmembrane helix</keyword>
<gene>
    <name evidence="15" type="ORF">E3P90_02766</name>
</gene>
<dbReference type="Proteomes" id="UP000306954">
    <property type="component" value="Unassembled WGS sequence"/>
</dbReference>
<dbReference type="Gene3D" id="3.40.1280.10">
    <property type="match status" value="1"/>
</dbReference>
<feature type="transmembrane region" description="Helical" evidence="11">
    <location>
        <begin position="585"/>
        <end position="606"/>
    </location>
</feature>
<comment type="similarity">
    <text evidence="2">Belongs to the beclin family.</text>
</comment>
<feature type="domain" description="Atg6/beclin coiled-coil" evidence="14">
    <location>
        <begin position="180"/>
        <end position="321"/>
    </location>
</feature>
<evidence type="ECO:0000256" key="11">
    <source>
        <dbReference type="SAM" id="Phobius"/>
    </source>
</evidence>
<keyword evidence="6" id="KW-0699">rRNA-binding</keyword>
<comment type="subcellular location">
    <subcellularLocation>
        <location evidence="1">Membrane</location>
        <topology evidence="1">Multi-pass membrane protein</topology>
    </subcellularLocation>
</comment>
<dbReference type="InterPro" id="IPR040455">
    <property type="entry name" value="Atg6_BARA"/>
</dbReference>
<reference evidence="15 16" key="1">
    <citation type="submission" date="2019-03" db="EMBL/GenBank/DDBJ databases">
        <title>Sequencing 23 genomes of Wallemia ichthyophaga.</title>
        <authorList>
            <person name="Gostincar C."/>
        </authorList>
    </citation>
    <scope>NUCLEOTIDE SEQUENCE [LARGE SCALE GENOMIC DNA]</scope>
    <source>
        <strain evidence="15 16">EXF-8621</strain>
    </source>
</reference>
<feature type="domain" description="Cation efflux protein transmembrane" evidence="12">
    <location>
        <begin position="590"/>
        <end position="777"/>
    </location>
</feature>
<evidence type="ECO:0000256" key="3">
    <source>
        <dbReference type="ARBA" id="ARBA00008115"/>
    </source>
</evidence>
<dbReference type="InterPro" id="IPR029026">
    <property type="entry name" value="tRNA_m1G_MTases_N"/>
</dbReference>
<dbReference type="PANTHER" id="PTHR12768">
    <property type="entry name" value="BECLIN 1"/>
    <property type="match status" value="1"/>
</dbReference>
<feature type="compositionally biased region" description="Polar residues" evidence="10">
    <location>
        <begin position="149"/>
        <end position="158"/>
    </location>
</feature>
<dbReference type="Gene3D" id="1.10.418.40">
    <property type="entry name" value="Autophagy protein 6/Beclin 1"/>
    <property type="match status" value="1"/>
</dbReference>
<evidence type="ECO:0000259" key="13">
    <source>
        <dbReference type="Pfam" id="PF04111"/>
    </source>
</evidence>
<dbReference type="GO" id="GO:0000045">
    <property type="term" value="P:autophagosome assembly"/>
    <property type="evidence" value="ECO:0007669"/>
    <property type="project" value="TreeGrafter"/>
</dbReference>
<evidence type="ECO:0000256" key="10">
    <source>
        <dbReference type="SAM" id="MobiDB-lite"/>
    </source>
</evidence>
<dbReference type="Pfam" id="PF01545">
    <property type="entry name" value="Cation_efflux"/>
    <property type="match status" value="1"/>
</dbReference>
<feature type="transmembrane region" description="Helical" evidence="11">
    <location>
        <begin position="767"/>
        <end position="794"/>
    </location>
</feature>
<keyword evidence="5 11" id="KW-0812">Transmembrane</keyword>
<dbReference type="InterPro" id="IPR041691">
    <property type="entry name" value="Atg6/beclin_CC"/>
</dbReference>
<proteinExistence type="inferred from homology"/>
<dbReference type="GO" id="GO:0030674">
    <property type="term" value="F:protein-macromolecule adaptor activity"/>
    <property type="evidence" value="ECO:0007669"/>
    <property type="project" value="TreeGrafter"/>
</dbReference>
<evidence type="ECO:0000259" key="14">
    <source>
        <dbReference type="Pfam" id="PF17675"/>
    </source>
</evidence>
<feature type="region of interest" description="Disordered" evidence="10">
    <location>
        <begin position="897"/>
        <end position="931"/>
    </location>
</feature>
<evidence type="ECO:0000256" key="9">
    <source>
        <dbReference type="ARBA" id="ARBA00023136"/>
    </source>
</evidence>
<evidence type="ECO:0000256" key="8">
    <source>
        <dbReference type="ARBA" id="ARBA00022989"/>
    </source>
</evidence>
<dbReference type="EMBL" id="SPOF01000029">
    <property type="protein sequence ID" value="TIB10684.1"/>
    <property type="molecule type" value="Genomic_DNA"/>
</dbReference>
<dbReference type="InterPro" id="IPR005304">
    <property type="entry name" value="Rbsml_bgen_MeTrfase_EMG1/NEP1"/>
</dbReference>
<feature type="compositionally biased region" description="Low complexity" evidence="10">
    <location>
        <begin position="899"/>
        <end position="912"/>
    </location>
</feature>
<dbReference type="PANTHER" id="PTHR12768:SF4">
    <property type="entry name" value="BECLIN-1"/>
    <property type="match status" value="1"/>
</dbReference>
<organism evidence="15 16">
    <name type="scientific">Wallemia ichthyophaga</name>
    <dbReference type="NCBI Taxonomy" id="245174"/>
    <lineage>
        <taxon>Eukaryota</taxon>
        <taxon>Fungi</taxon>
        <taxon>Dikarya</taxon>
        <taxon>Basidiomycota</taxon>
        <taxon>Wallemiomycotina</taxon>
        <taxon>Wallemiomycetes</taxon>
        <taxon>Wallemiales</taxon>
        <taxon>Wallemiaceae</taxon>
        <taxon>Wallemia</taxon>
    </lineage>
</organism>
<sequence>MNGSEKLLKVIKNPITDHLPINCHKITLSGDAPTTKISDYLPSIPQDKSICVFVGAMAHGQDNFADAVVDEKVSISNYSLSASVACGKFCTTLEDIWDKCRKRIKFDESLENVDSTSLSMIQSTLSQSYINISDAGDGRDTREAHDARNSNTPDLSTQSPSAIRIKLFALLNSNSDMKHPLCVDCANVALQLLAGELDDLKRERDAYMSFDSQAALLHKQFDKKDDDNRNEKGDDDDIDKHHLLEQLQRETSEKSMQLDRLEAEKRDMESEMHALAVEEDALEAEETAHLRRHSLRILQQKESQQSAIASQHTLATAQNELDRLEKTNVWADVFRISSDGGIGTICGLRLGRIDQNVEWSEINAAWGHVAFLLYSVANKLQFQFSGSRIIPLGSYSRIERATQTQNGVKWETLELHHPGSALSMLHTRRFDQAMVTFLDMLRQLVDDISARDTCVRWPYKIGREKLADHSIRLPGQFTSDRAAEEEWTRALRGLLDKEDVEFQQRAVTGGGSQEKDSSNDSNDSNDSNNSNSNNINNTNNTNNTHRKLSRREKKFYKSQDQLIESYLHNDNASTHTSNDNLRVQLAIYGSMAAAFFLTGLQLYAAISSLSLSFFSTLINTLFDPISNILLDWFYKKSLKLNKNKWPDGGSRLTSIANCCFSFIMIMVNFSLIVESVRSLIVGKSSTQASSESGVVNGLHVPSIAAVGVAFLVKIVLFVYCGLCKHLSSQVEMLFIDHRNDLPVNGFGILTSAGGSVLRWWIDPLGSIVISIAVITVWIVTLVRQFNCLAGVSAVEKVRKRVLYKTIKLDARIMYIDSCYVYHCGHDLNVRVAVALDRSTQLHSAQQLALNLQNELRGIENVNGVFMELLAAEATNTTNLFQPQHIFMPYDLSTIDETESGSASRTHSTSSGRISLETGYPSRSDDSVRSYNSQGYTHHRLTLTHPHPHSLV</sequence>
<protein>
    <recommendedName>
        <fullName evidence="17">Autophagy-related protein 6</fullName>
    </recommendedName>
</protein>
<dbReference type="InterPro" id="IPR007243">
    <property type="entry name" value="Atg6/Beclin"/>
</dbReference>
<dbReference type="SUPFAM" id="SSF161111">
    <property type="entry name" value="Cation efflux protein transmembrane domain-like"/>
    <property type="match status" value="1"/>
</dbReference>
<evidence type="ECO:0000256" key="4">
    <source>
        <dbReference type="ARBA" id="ARBA00022517"/>
    </source>
</evidence>
<evidence type="ECO:0000313" key="16">
    <source>
        <dbReference type="Proteomes" id="UP000306954"/>
    </source>
</evidence>
<feature type="region of interest" description="Disordered" evidence="10">
    <location>
        <begin position="221"/>
        <end position="240"/>
    </location>
</feature>
<keyword evidence="9 11" id="KW-0472">Membrane</keyword>
<dbReference type="GO" id="GO:0019843">
    <property type="term" value="F:rRNA binding"/>
    <property type="evidence" value="ECO:0007669"/>
    <property type="project" value="UniProtKB-KW"/>
</dbReference>
<feature type="compositionally biased region" description="Basic and acidic residues" evidence="10">
    <location>
        <begin position="136"/>
        <end position="148"/>
    </location>
</feature>
<feature type="region of interest" description="Disordered" evidence="10">
    <location>
        <begin position="245"/>
        <end position="265"/>
    </location>
</feature>
<feature type="domain" description="Atg6 BARA" evidence="13">
    <location>
        <begin position="324"/>
        <end position="495"/>
    </location>
</feature>